<dbReference type="InterPro" id="IPR038050">
    <property type="entry name" value="Neuro_actylchol_rec"/>
</dbReference>
<evidence type="ECO:0000256" key="17">
    <source>
        <dbReference type="ARBA" id="ARBA00034430"/>
    </source>
</evidence>
<evidence type="ECO:0000256" key="2">
    <source>
        <dbReference type="ARBA" id="ARBA00022448"/>
    </source>
</evidence>
<feature type="chain" id="PRO_5025716705" evidence="19">
    <location>
        <begin position="18"/>
        <end position="513"/>
    </location>
</feature>
<evidence type="ECO:0000256" key="18">
    <source>
        <dbReference type="ARBA" id="ARBA00036239"/>
    </source>
</evidence>
<dbReference type="PROSITE" id="PS00236">
    <property type="entry name" value="NEUROTR_ION_CHANNEL"/>
    <property type="match status" value="1"/>
</dbReference>
<keyword evidence="11" id="KW-0675">Receptor</keyword>
<comment type="similarity">
    <text evidence="19">Belongs to the ligand-gated ion channel (TC 1.A.9) family.</text>
</comment>
<gene>
    <name evidence="22" type="primary">CHRNG</name>
    <name evidence="22" type="synonym">chrng</name>
</gene>
<dbReference type="FunFam" id="2.70.170.10:FF:000012">
    <property type="entry name" value="Nicotinic acetylcholine receptor subunit gamma"/>
    <property type="match status" value="1"/>
</dbReference>
<evidence type="ECO:0000256" key="13">
    <source>
        <dbReference type="ARBA" id="ARBA00023257"/>
    </source>
</evidence>
<dbReference type="Ensembl" id="ENSONIT00000046712.1">
    <property type="protein sequence ID" value="ENSONIP00000068964.1"/>
    <property type="gene ID" value="ENSONIG00000010081.2"/>
</dbReference>
<evidence type="ECO:0000256" key="11">
    <source>
        <dbReference type="ARBA" id="ARBA00023170"/>
    </source>
</evidence>
<comment type="catalytic activity">
    <reaction evidence="18">
        <text>Na(+)(in) = Na(+)(out)</text>
        <dbReference type="Rhea" id="RHEA:34963"/>
        <dbReference type="ChEBI" id="CHEBI:29101"/>
    </reaction>
</comment>
<evidence type="ECO:0000256" key="15">
    <source>
        <dbReference type="ARBA" id="ARBA00023303"/>
    </source>
</evidence>
<keyword evidence="13" id="KW-0628">Postsynaptic cell membrane</keyword>
<dbReference type="InterPro" id="IPR006029">
    <property type="entry name" value="Neurotrans-gated_channel_TM"/>
</dbReference>
<comment type="catalytic activity">
    <reaction evidence="17">
        <text>K(+)(in) = K(+)(out)</text>
        <dbReference type="Rhea" id="RHEA:29463"/>
        <dbReference type="ChEBI" id="CHEBI:29103"/>
    </reaction>
</comment>
<sequence>MLFFSSLLFSLILTVFAFKQNLFKDLMKGYNKNVRPMEKSGDITKVSIKMTLTNLISLNEKEEALTTNVWIEMQWCDYRLRWDQPPRSALYGNITSSLRVPSKSIWLPDIVLENNIDGQFEVALYCNALVSPDGCVYWLPPAIYHSACAITVNYFPFDWQNCTMVFRSQTYSANEIELVLTKEDDITLEWVDIDPEAFTENGEWVIRHRPAKKVINTQYTKDDLEYQELVFFLIIQRKPVFYIINIIAPCVLFSSLGLLVYYLPAKAGGQKCTMSIVTLLGQTVFLFLIAKKVPETSQAVPLIGKYLMFVMSVTTMVVMNSVVVLNVSLRTPNTHKMIFLNILPRRNGVHLVPCRRRSSITVITKAEEYVMKTARSELMFDKLRGRNGLMKSVLEKLHDGLEGGTAHHLVNSLAKASPELKQCVASCKHIAETTRQQNDFQSENEEWFLVARVIDRVCFIVMVLVFFIGTIGIFLMGHFNQPPATPFPGDPKKYLPPLHNITAVAGMETNALG</sequence>
<evidence type="ECO:0000313" key="22">
    <source>
        <dbReference type="Ensembl" id="ENSONIP00000068964.1"/>
    </source>
</evidence>
<feature type="transmembrane region" description="Helical" evidence="19">
    <location>
        <begin position="306"/>
        <end position="329"/>
    </location>
</feature>
<evidence type="ECO:0000256" key="14">
    <source>
        <dbReference type="ARBA" id="ARBA00023286"/>
    </source>
</evidence>
<keyword evidence="23" id="KW-1185">Reference proteome</keyword>
<protein>
    <submittedName>
        <fullName evidence="22">Cholinergic receptor, nicotinic, gamma</fullName>
    </submittedName>
</protein>
<dbReference type="Gene3D" id="2.70.170.10">
    <property type="entry name" value="Neurotransmitter-gated ion-channel ligand-binding domain"/>
    <property type="match status" value="1"/>
</dbReference>
<evidence type="ECO:0000313" key="23">
    <source>
        <dbReference type="Proteomes" id="UP000005207"/>
    </source>
</evidence>
<keyword evidence="14" id="KW-1071">Ligand-gated ion channel</keyword>
<evidence type="ECO:0000256" key="3">
    <source>
        <dbReference type="ARBA" id="ARBA00022475"/>
    </source>
</evidence>
<dbReference type="GO" id="GO:0022848">
    <property type="term" value="F:acetylcholine-gated monoatomic cation-selective channel activity"/>
    <property type="evidence" value="ECO:0007669"/>
    <property type="project" value="InterPro"/>
</dbReference>
<dbReference type="PRINTS" id="PR00252">
    <property type="entry name" value="NRIONCHANNEL"/>
</dbReference>
<comment type="subcellular location">
    <subcellularLocation>
        <location evidence="16">Postsynaptic cell membrane</location>
        <topology evidence="16">Multi-pass membrane protein</topology>
    </subcellularLocation>
</comment>
<dbReference type="Proteomes" id="UP000005207">
    <property type="component" value="Linkage group LG18"/>
</dbReference>
<feature type="transmembrane region" description="Helical" evidence="19">
    <location>
        <begin position="240"/>
        <end position="263"/>
    </location>
</feature>
<keyword evidence="4 19" id="KW-0812">Transmembrane</keyword>
<dbReference type="GO" id="GO:0045211">
    <property type="term" value="C:postsynaptic membrane"/>
    <property type="evidence" value="ECO:0007669"/>
    <property type="project" value="UniProtKB-SubCell"/>
</dbReference>
<dbReference type="InterPro" id="IPR006202">
    <property type="entry name" value="Neur_chan_lig-bd"/>
</dbReference>
<reference evidence="23" key="1">
    <citation type="submission" date="2012-01" db="EMBL/GenBank/DDBJ databases">
        <title>The Genome Sequence of Oreochromis niloticus (Nile Tilapia).</title>
        <authorList>
            <consortium name="Broad Institute Genome Assembly Team"/>
            <consortium name="Broad Institute Sequencing Platform"/>
            <person name="Di Palma F."/>
            <person name="Johnson J."/>
            <person name="Lander E.S."/>
            <person name="Lindblad-Toh K."/>
        </authorList>
    </citation>
    <scope>NUCLEOTIDE SEQUENCE [LARGE SCALE GENOMIC DNA]</scope>
</reference>
<dbReference type="SUPFAM" id="SSF90112">
    <property type="entry name" value="Neurotransmitter-gated ion-channel transmembrane pore"/>
    <property type="match status" value="1"/>
</dbReference>
<dbReference type="CDD" id="cd19064">
    <property type="entry name" value="LGIC_TM_nAChR"/>
    <property type="match status" value="1"/>
</dbReference>
<evidence type="ECO:0000256" key="7">
    <source>
        <dbReference type="ARBA" id="ARBA00023018"/>
    </source>
</evidence>
<dbReference type="SUPFAM" id="SSF63712">
    <property type="entry name" value="Nicotinic receptor ligand binding domain-like"/>
    <property type="match status" value="1"/>
</dbReference>
<evidence type="ECO:0000259" key="20">
    <source>
        <dbReference type="Pfam" id="PF02931"/>
    </source>
</evidence>
<dbReference type="PANTHER" id="PTHR18945">
    <property type="entry name" value="NEUROTRANSMITTER GATED ION CHANNEL"/>
    <property type="match status" value="1"/>
</dbReference>
<keyword evidence="8 19" id="KW-0406">Ion transport</keyword>
<comment type="function">
    <text evidence="1">After binding acetylcholine, the AChR responds by an extensive change in conformation that affects all subunits and leads to opening of an ion-conducting channel across the plasma membrane.</text>
</comment>
<dbReference type="PRINTS" id="PR00254">
    <property type="entry name" value="NICOTINICR"/>
</dbReference>
<keyword evidence="2 19" id="KW-0813">Transport</keyword>
<dbReference type="GO" id="GO:0004888">
    <property type="term" value="F:transmembrane signaling receptor activity"/>
    <property type="evidence" value="ECO:0007669"/>
    <property type="project" value="InterPro"/>
</dbReference>
<dbReference type="Pfam" id="PF02932">
    <property type="entry name" value="Neur_chan_memb"/>
    <property type="match status" value="1"/>
</dbReference>
<evidence type="ECO:0000256" key="9">
    <source>
        <dbReference type="ARBA" id="ARBA00023136"/>
    </source>
</evidence>
<evidence type="ECO:0000256" key="4">
    <source>
        <dbReference type="ARBA" id="ARBA00022692"/>
    </source>
</evidence>
<evidence type="ECO:0000259" key="21">
    <source>
        <dbReference type="Pfam" id="PF02932"/>
    </source>
</evidence>
<organism evidence="22 23">
    <name type="scientific">Oreochromis niloticus</name>
    <name type="common">Nile tilapia</name>
    <name type="synonym">Tilapia nilotica</name>
    <dbReference type="NCBI Taxonomy" id="8128"/>
    <lineage>
        <taxon>Eukaryota</taxon>
        <taxon>Metazoa</taxon>
        <taxon>Chordata</taxon>
        <taxon>Craniata</taxon>
        <taxon>Vertebrata</taxon>
        <taxon>Euteleostomi</taxon>
        <taxon>Actinopterygii</taxon>
        <taxon>Neopterygii</taxon>
        <taxon>Teleostei</taxon>
        <taxon>Neoteleostei</taxon>
        <taxon>Acanthomorphata</taxon>
        <taxon>Ovalentaria</taxon>
        <taxon>Cichlomorphae</taxon>
        <taxon>Cichliformes</taxon>
        <taxon>Cichlidae</taxon>
        <taxon>African cichlids</taxon>
        <taxon>Pseudocrenilabrinae</taxon>
        <taxon>Oreochromini</taxon>
        <taxon>Oreochromis</taxon>
    </lineage>
</organism>
<keyword evidence="7" id="KW-0770">Synapse</keyword>
<keyword evidence="10" id="KW-1015">Disulfide bond</keyword>
<dbReference type="InterPro" id="IPR036719">
    <property type="entry name" value="Neuro-gated_channel_TM_sf"/>
</dbReference>
<evidence type="ECO:0000256" key="12">
    <source>
        <dbReference type="ARBA" id="ARBA00023180"/>
    </source>
</evidence>
<dbReference type="Gene3D" id="1.20.58.390">
    <property type="entry name" value="Neurotransmitter-gated ion-channel transmembrane domain"/>
    <property type="match status" value="2"/>
</dbReference>
<evidence type="ECO:0000256" key="6">
    <source>
        <dbReference type="ARBA" id="ARBA00022989"/>
    </source>
</evidence>
<dbReference type="AlphaFoldDB" id="A0A669EBN6"/>
<dbReference type="InterPro" id="IPR002394">
    <property type="entry name" value="Nicotinic_acetylcholine_rcpt"/>
</dbReference>
<dbReference type="CDD" id="cd19029">
    <property type="entry name" value="LGIC_ECD_nAChR_G"/>
    <property type="match status" value="1"/>
</dbReference>
<keyword evidence="6 19" id="KW-1133">Transmembrane helix</keyword>
<feature type="domain" description="Neurotransmitter-gated ion-channel transmembrane" evidence="21">
    <location>
        <begin position="246"/>
        <end position="474"/>
    </location>
</feature>
<feature type="transmembrane region" description="Helical" evidence="19">
    <location>
        <begin position="457"/>
        <end position="479"/>
    </location>
</feature>
<feature type="transmembrane region" description="Helical" evidence="19">
    <location>
        <begin position="275"/>
        <end position="294"/>
    </location>
</feature>
<dbReference type="GeneTree" id="ENSGT00940000160041"/>
<reference evidence="22" key="2">
    <citation type="submission" date="2025-08" db="UniProtKB">
        <authorList>
            <consortium name="Ensembl"/>
        </authorList>
    </citation>
    <scope>IDENTIFICATION</scope>
</reference>
<dbReference type="Pfam" id="PF02931">
    <property type="entry name" value="Neur_chan_LBD"/>
    <property type="match status" value="1"/>
</dbReference>
<evidence type="ECO:0000256" key="8">
    <source>
        <dbReference type="ARBA" id="ARBA00023065"/>
    </source>
</evidence>
<evidence type="ECO:0000256" key="19">
    <source>
        <dbReference type="RuleBase" id="RU000687"/>
    </source>
</evidence>
<keyword evidence="5 19" id="KW-0732">Signal</keyword>
<dbReference type="InterPro" id="IPR036734">
    <property type="entry name" value="Neur_chan_lig-bd_sf"/>
</dbReference>
<keyword evidence="12" id="KW-0325">Glycoprotein</keyword>
<accession>A0A669EBN6</accession>
<evidence type="ECO:0000256" key="1">
    <source>
        <dbReference type="ARBA" id="ARBA00003328"/>
    </source>
</evidence>
<feature type="domain" description="Neurotransmitter-gated ion-channel ligand-binding" evidence="20">
    <location>
        <begin position="20"/>
        <end position="239"/>
    </location>
</feature>
<proteinExistence type="inferred from homology"/>
<feature type="signal peptide" evidence="19">
    <location>
        <begin position="1"/>
        <end position="17"/>
    </location>
</feature>
<evidence type="ECO:0000256" key="5">
    <source>
        <dbReference type="ARBA" id="ARBA00022729"/>
    </source>
</evidence>
<evidence type="ECO:0000256" key="16">
    <source>
        <dbReference type="ARBA" id="ARBA00034104"/>
    </source>
</evidence>
<dbReference type="InterPro" id="IPR006201">
    <property type="entry name" value="Neur_channel"/>
</dbReference>
<reference evidence="22" key="3">
    <citation type="submission" date="2025-09" db="UniProtKB">
        <authorList>
            <consortium name="Ensembl"/>
        </authorList>
    </citation>
    <scope>IDENTIFICATION</scope>
</reference>
<keyword evidence="3" id="KW-1003">Cell membrane</keyword>
<dbReference type="InterPro" id="IPR018000">
    <property type="entry name" value="Neurotransmitter_ion_chnl_CS"/>
</dbReference>
<keyword evidence="15 19" id="KW-0407">Ion channel</keyword>
<evidence type="ECO:0000256" key="10">
    <source>
        <dbReference type="ARBA" id="ARBA00023157"/>
    </source>
</evidence>
<keyword evidence="9 19" id="KW-0472">Membrane</keyword>
<name>A0A669EBN6_ORENI</name>